<organism evidence="2 3">
    <name type="scientific">candidate division TA06 bacterium</name>
    <dbReference type="NCBI Taxonomy" id="2250710"/>
    <lineage>
        <taxon>Bacteria</taxon>
        <taxon>Bacteria division TA06</taxon>
    </lineage>
</organism>
<sequence length="1196" mass="131395">MGREMKKPLSLILFLILVCVGLAEGEQTVFGKIEEAHRSGEIDRATELLYKLYAVKAPDRLPERYRSEAPALCATVPMLDVWRNVDLLVKDKGEEVYPLLTRPTGLDSIINTTHFKFHWTNSGSDSVGKSYVDSLTVYAESSWSYEVDYLNWDAPPADYDSGGDNLYDIYVFDIPIPGVLGYVQAESIGPDPQQEDAISWMAIDYNMSSIYRKSTLAHEFNHSCQFSYSYKEKKFWYENCAVWAQDEVYDGEDDYTGFLGGGVANPLTRPEWSITVFQTSGYYQYGGVTWPKYLAENNDVDIVRKIWDLNATHWDSFTVEDTDSILKMDYSDSLTNAIKEYAVWRYFTGSTRAQNPYYEEGSSWTTSYVAPEHTHSTYPASGDEGTRPPDYYGINFIEFDTTGFPGGLNISFDGEDGYSWAAMLIEYNDGAPSAFSEISLDANGSGNRLIPWDTSQRIVLIPCVLSSSGADLDYTYSASFIPTDTDTPYVEVVYPNGGESLSVATTDTIRWIATDSVMVDSVSIYYSTNGGSIWSPVATGEENDSSYTWLIPNTLSSNCLVRISAWDWTAKWDEDTSDAVFAIGDFTVPSVTVIRPNGGEDFGIGSTDTVRWDASDNVGVDSIGIYYSTDAGGSWGAVSTGEANDGEYLWLVPNTPSDSCLVRVVAFDPSLLQGADTSDNFFTIGDSLNPVVDVIHPNGGESLAPGTEDTIRWVASDDNGIDSVNIYYSTDDGSSWIDISHGEVNDSTYAWTVPNTPSDSCRVRIDVFDPAGNPGSDISDNLFTILDTEPPIVTVTSPNGGEQWEIGDVRQITWVATDNISVDSLSVFYSFTGGMMWILLSRGEPNDSSYDWTVFGPPSDSCLMRIIAYDYGGSAAADTSDSLFQTFDSTFPSVLLLYPNGGEVMEAGGVDTIRWTASDNYVVDSINIYYSSNGGGSWDIVSTGEPNDSSYEWSIPSVVSDSCLVRVLAVDGVENTSLDESDSLFSIADSTNPSIQVISPNGGEVWGVGDEDTIRWVASDVFGVDSVNIYYSTNNGGSWFVVSRDEPNDSSYVWTIPDMPSDSCLVRIRAYDPNNHMGTDVSDDMFAIRYVGVEETTVNRGKPDALALSMITSNPFKQRAVFYLALPQTGNTRLDVYDITGGLVGNVFTGHLESGYHSLEWSGDDAKGNRFPSGVYFFRLESVSGVSVTKGILLGR</sequence>
<dbReference type="Pfam" id="PF13860">
    <property type="entry name" value="FlgD_ig"/>
    <property type="match status" value="1"/>
</dbReference>
<dbReference type="SUPFAM" id="SSF50939">
    <property type="entry name" value="Sialidases"/>
    <property type="match status" value="1"/>
</dbReference>
<dbReference type="AlphaFoldDB" id="A0A523USF9"/>
<gene>
    <name evidence="2" type="ORF">E3J62_07530</name>
</gene>
<reference evidence="2 3" key="1">
    <citation type="submission" date="2019-03" db="EMBL/GenBank/DDBJ databases">
        <title>Metabolic potential of uncultured bacteria and archaea associated with petroleum seepage in deep-sea sediments.</title>
        <authorList>
            <person name="Dong X."/>
            <person name="Hubert C."/>
        </authorList>
    </citation>
    <scope>NUCLEOTIDE SEQUENCE [LARGE SCALE GENOMIC DNA]</scope>
    <source>
        <strain evidence="2">E44_bin18</strain>
    </source>
</reference>
<accession>A0A523USF9</accession>
<protein>
    <recommendedName>
        <fullName evidence="1">FlgD/Vpr Ig-like domain-containing protein</fullName>
    </recommendedName>
</protein>
<feature type="domain" description="FlgD/Vpr Ig-like" evidence="1">
    <location>
        <begin position="1130"/>
        <end position="1184"/>
    </location>
</feature>
<comment type="caution">
    <text evidence="2">The sequence shown here is derived from an EMBL/GenBank/DDBJ whole genome shotgun (WGS) entry which is preliminary data.</text>
</comment>
<dbReference type="Gene3D" id="2.60.40.10">
    <property type="entry name" value="Immunoglobulins"/>
    <property type="match status" value="1"/>
</dbReference>
<dbReference type="EMBL" id="SOJN01000082">
    <property type="protein sequence ID" value="TET45458.1"/>
    <property type="molecule type" value="Genomic_DNA"/>
</dbReference>
<dbReference type="Gene3D" id="2.60.40.4070">
    <property type="match status" value="1"/>
</dbReference>
<name>A0A523USF9_UNCT6</name>
<evidence type="ECO:0000259" key="1">
    <source>
        <dbReference type="Pfam" id="PF13860"/>
    </source>
</evidence>
<dbReference type="Proteomes" id="UP000315525">
    <property type="component" value="Unassembled WGS sequence"/>
</dbReference>
<evidence type="ECO:0000313" key="3">
    <source>
        <dbReference type="Proteomes" id="UP000315525"/>
    </source>
</evidence>
<evidence type="ECO:0000313" key="2">
    <source>
        <dbReference type="EMBL" id="TET45458.1"/>
    </source>
</evidence>
<dbReference type="InterPro" id="IPR025965">
    <property type="entry name" value="FlgD/Vpr_Ig-like"/>
</dbReference>
<dbReference type="InterPro" id="IPR013783">
    <property type="entry name" value="Ig-like_fold"/>
</dbReference>
<dbReference type="InterPro" id="IPR036278">
    <property type="entry name" value="Sialidase_sf"/>
</dbReference>
<proteinExistence type="predicted"/>